<evidence type="ECO:0000313" key="2">
    <source>
        <dbReference type="Proteomes" id="UP000800039"/>
    </source>
</evidence>
<dbReference type="Proteomes" id="UP000800039">
    <property type="component" value="Unassembled WGS sequence"/>
</dbReference>
<accession>A0A9P4GFR2</accession>
<name>A0A9P4GFR2_9PLEO</name>
<dbReference type="EMBL" id="ML976616">
    <property type="protein sequence ID" value="KAF1844802.1"/>
    <property type="molecule type" value="Genomic_DNA"/>
</dbReference>
<dbReference type="GeneID" id="63849056"/>
<organism evidence="1 2">
    <name type="scientific">Cucurbitaria berberidis CBS 394.84</name>
    <dbReference type="NCBI Taxonomy" id="1168544"/>
    <lineage>
        <taxon>Eukaryota</taxon>
        <taxon>Fungi</taxon>
        <taxon>Dikarya</taxon>
        <taxon>Ascomycota</taxon>
        <taxon>Pezizomycotina</taxon>
        <taxon>Dothideomycetes</taxon>
        <taxon>Pleosporomycetidae</taxon>
        <taxon>Pleosporales</taxon>
        <taxon>Pleosporineae</taxon>
        <taxon>Cucurbitariaceae</taxon>
        <taxon>Cucurbitaria</taxon>
    </lineage>
</organism>
<keyword evidence="2" id="KW-1185">Reference proteome</keyword>
<dbReference type="AlphaFoldDB" id="A0A9P4GFR2"/>
<sequence length="190" mass="21469">MPSATGNQRQTVIELQALDPPAYDQASSKSFPLLISQGRGRPIRVGHSMSRHRTNRSGVIRADATYDTITQDRQRPVVEEENAVGLRAHRRLLGPAHATNTGHGALTDRQLVELRQARALVGLNTRDLDEEITRRVLSDPRAWGRVGTEMAARGWVDDTEIAQRSFRPEQNGRLPQYLWYNPRRVFIARS</sequence>
<gene>
    <name evidence="1" type="ORF">K460DRAFT_354681</name>
</gene>
<proteinExistence type="predicted"/>
<comment type="caution">
    <text evidence="1">The sequence shown here is derived from an EMBL/GenBank/DDBJ whole genome shotgun (WGS) entry which is preliminary data.</text>
</comment>
<dbReference type="OrthoDB" id="3796620at2759"/>
<evidence type="ECO:0000313" key="1">
    <source>
        <dbReference type="EMBL" id="KAF1844802.1"/>
    </source>
</evidence>
<protein>
    <submittedName>
        <fullName evidence="1">Uncharacterized protein</fullName>
    </submittedName>
</protein>
<dbReference type="RefSeq" id="XP_040787365.1">
    <property type="nucleotide sequence ID" value="XM_040931804.1"/>
</dbReference>
<reference evidence="1" key="1">
    <citation type="submission" date="2020-01" db="EMBL/GenBank/DDBJ databases">
        <authorList>
            <consortium name="DOE Joint Genome Institute"/>
            <person name="Haridas S."/>
            <person name="Albert R."/>
            <person name="Binder M."/>
            <person name="Bloem J."/>
            <person name="Labutti K."/>
            <person name="Salamov A."/>
            <person name="Andreopoulos B."/>
            <person name="Baker S.E."/>
            <person name="Barry K."/>
            <person name="Bills G."/>
            <person name="Bluhm B.H."/>
            <person name="Cannon C."/>
            <person name="Castanera R."/>
            <person name="Culley D.E."/>
            <person name="Daum C."/>
            <person name="Ezra D."/>
            <person name="Gonzalez J.B."/>
            <person name="Henrissat B."/>
            <person name="Kuo A."/>
            <person name="Liang C."/>
            <person name="Lipzen A."/>
            <person name="Lutzoni F."/>
            <person name="Magnuson J."/>
            <person name="Mondo S."/>
            <person name="Nolan M."/>
            <person name="Ohm R."/>
            <person name="Pangilinan J."/>
            <person name="Park H.-J."/>
            <person name="Ramirez L."/>
            <person name="Alfaro M."/>
            <person name="Sun H."/>
            <person name="Tritt A."/>
            <person name="Yoshinaga Y."/>
            <person name="Zwiers L.-H."/>
            <person name="Turgeon B.G."/>
            <person name="Goodwin S.B."/>
            <person name="Spatafora J.W."/>
            <person name="Crous P.W."/>
            <person name="Grigoriev I.V."/>
        </authorList>
    </citation>
    <scope>NUCLEOTIDE SEQUENCE</scope>
    <source>
        <strain evidence="1">CBS 394.84</strain>
    </source>
</reference>